<accession>G4TA62</accession>
<gene>
    <name evidence="1" type="ORF">PIIN_02092</name>
</gene>
<evidence type="ECO:0008006" key="3">
    <source>
        <dbReference type="Google" id="ProtNLM"/>
    </source>
</evidence>
<dbReference type="HOGENOM" id="CLU_505381_0_0_1"/>
<keyword evidence="2" id="KW-1185">Reference proteome</keyword>
<dbReference type="OrthoDB" id="3256413at2759"/>
<protein>
    <recommendedName>
        <fullName evidence="3">F-box domain-containing protein</fullName>
    </recommendedName>
</protein>
<organism evidence="1 2">
    <name type="scientific">Serendipita indica (strain DSM 11827)</name>
    <name type="common">Root endophyte fungus</name>
    <name type="synonym">Piriformospora indica</name>
    <dbReference type="NCBI Taxonomy" id="1109443"/>
    <lineage>
        <taxon>Eukaryota</taxon>
        <taxon>Fungi</taxon>
        <taxon>Dikarya</taxon>
        <taxon>Basidiomycota</taxon>
        <taxon>Agaricomycotina</taxon>
        <taxon>Agaricomycetes</taxon>
        <taxon>Sebacinales</taxon>
        <taxon>Serendipitaceae</taxon>
        <taxon>Serendipita</taxon>
    </lineage>
</organism>
<evidence type="ECO:0000313" key="2">
    <source>
        <dbReference type="Proteomes" id="UP000007148"/>
    </source>
</evidence>
<proteinExistence type="predicted"/>
<name>G4TA62_SERID</name>
<dbReference type="InParanoid" id="G4TA62"/>
<comment type="caution">
    <text evidence="1">The sequence shown here is derived from an EMBL/GenBank/DDBJ whole genome shotgun (WGS) entry which is preliminary data.</text>
</comment>
<sequence>MAHSTFLSLPPEVCIQILILVSWKTLIHSKRVSKAFLRLLQSSPVEYQIRLGIAGYEQNNVDYEISVKERIELLDRIERPFRAAKFPSVVPIKLVMNAAFDGQCASCDLRDGFYVEGRASEEQGMELYTFGATVHRLPSALHPLGSSWILPDFKYPIRDFTSSPHNDLLVTVEETLPFNGEALTVLRFLSLSDGRPHPQSCAEFVLQGQLDGDIPAEFYVIIIIGDLVCLLAGRWYFTILNWKTGQSLVRWHDEVRDVIFLHNARFAILKTDQEIMELIVYSFDPRELGAVPPTPHAIYQLPALTRAPLYISCHCDPPPFGMYRNDNSISTVFTPLPFSPRLEDRALWINMVIQDPNLEDPVAYALIFRAETLLRDEVTGVTEWRDHIPVVSGSCWMHETYFGELPSDNYKPFFTYGSRMVYQQSQSNAGTTSRGLYLLDCNPSFVAMVQANSTTKSAFFDEFGPLDAGWVVKRSIRVSAGDIVSEDWVGDLPISWRKIEHSPVEYIVGSMMDGERIITVHSSDPTQPDDLTHISVHVR</sequence>
<dbReference type="Proteomes" id="UP000007148">
    <property type="component" value="Unassembled WGS sequence"/>
</dbReference>
<dbReference type="AlphaFoldDB" id="G4TA62"/>
<evidence type="ECO:0000313" key="1">
    <source>
        <dbReference type="EMBL" id="CCA68226.1"/>
    </source>
</evidence>
<dbReference type="InterPro" id="IPR036047">
    <property type="entry name" value="F-box-like_dom_sf"/>
</dbReference>
<dbReference type="EMBL" id="CAFZ01000028">
    <property type="protein sequence ID" value="CCA68226.1"/>
    <property type="molecule type" value="Genomic_DNA"/>
</dbReference>
<dbReference type="STRING" id="1109443.G4TA62"/>
<reference evidence="1 2" key="1">
    <citation type="journal article" date="2011" name="PLoS Pathog.">
        <title>Endophytic Life Strategies Decoded by Genome and Transcriptome Analyses of the Mutualistic Root Symbiont Piriformospora indica.</title>
        <authorList>
            <person name="Zuccaro A."/>
            <person name="Lahrmann U."/>
            <person name="Guldener U."/>
            <person name="Langen G."/>
            <person name="Pfiffi S."/>
            <person name="Biedenkopf D."/>
            <person name="Wong P."/>
            <person name="Samans B."/>
            <person name="Grimm C."/>
            <person name="Basiewicz M."/>
            <person name="Murat C."/>
            <person name="Martin F."/>
            <person name="Kogel K.H."/>
        </authorList>
    </citation>
    <scope>NUCLEOTIDE SEQUENCE [LARGE SCALE GENOMIC DNA]</scope>
    <source>
        <strain evidence="1 2">DSM 11827</strain>
    </source>
</reference>
<dbReference type="SUPFAM" id="SSF81383">
    <property type="entry name" value="F-box domain"/>
    <property type="match status" value="1"/>
</dbReference>